<keyword evidence="5" id="KW-0418">Kinase</keyword>
<dbReference type="SUPFAM" id="SSF55874">
    <property type="entry name" value="ATPase domain of HSP90 chaperone/DNA topoisomerase II/histidine kinase"/>
    <property type="match status" value="1"/>
</dbReference>
<dbReference type="RefSeq" id="WP_245728491.1">
    <property type="nucleotide sequence ID" value="NZ_FOHL01000004.1"/>
</dbReference>
<dbReference type="Pfam" id="PF02518">
    <property type="entry name" value="HATPase_c"/>
    <property type="match status" value="1"/>
</dbReference>
<dbReference type="GO" id="GO:0046983">
    <property type="term" value="F:protein dimerization activity"/>
    <property type="evidence" value="ECO:0007669"/>
    <property type="project" value="InterPro"/>
</dbReference>
<keyword evidence="8 9" id="KW-0472">Membrane</keyword>
<proteinExistence type="predicted"/>
<dbReference type="Gene3D" id="3.30.565.10">
    <property type="entry name" value="Histidine kinase-like ATPase, C-terminal domain"/>
    <property type="match status" value="1"/>
</dbReference>
<keyword evidence="7" id="KW-0902">Two-component regulatory system</keyword>
<evidence type="ECO:0000256" key="5">
    <source>
        <dbReference type="ARBA" id="ARBA00022777"/>
    </source>
</evidence>
<gene>
    <name evidence="11" type="ORF">SAMN05216200_10463</name>
</gene>
<dbReference type="GO" id="GO:0000155">
    <property type="term" value="F:phosphorelay sensor kinase activity"/>
    <property type="evidence" value="ECO:0007669"/>
    <property type="project" value="InterPro"/>
</dbReference>
<accession>A0A1M7T2P7</accession>
<reference evidence="11 12" key="1">
    <citation type="submission" date="2016-12" db="EMBL/GenBank/DDBJ databases">
        <authorList>
            <person name="Song W.-J."/>
            <person name="Kurnit D.M."/>
        </authorList>
    </citation>
    <scope>NUCLEOTIDE SEQUENCE [LARGE SCALE GENOMIC DNA]</scope>
    <source>
        <strain evidence="11 12">CGMCC 1.10808</strain>
    </source>
</reference>
<keyword evidence="2" id="KW-1003">Cell membrane</keyword>
<evidence type="ECO:0000256" key="7">
    <source>
        <dbReference type="ARBA" id="ARBA00023012"/>
    </source>
</evidence>
<organism evidence="11 12">
    <name type="scientific">Oceanicella actignis</name>
    <dbReference type="NCBI Taxonomy" id="1189325"/>
    <lineage>
        <taxon>Bacteria</taxon>
        <taxon>Pseudomonadati</taxon>
        <taxon>Pseudomonadota</taxon>
        <taxon>Alphaproteobacteria</taxon>
        <taxon>Rhodobacterales</taxon>
        <taxon>Paracoccaceae</taxon>
        <taxon>Oceanicella</taxon>
    </lineage>
</organism>
<dbReference type="InterPro" id="IPR011712">
    <property type="entry name" value="Sig_transdc_His_kin_sub3_dim/P"/>
</dbReference>
<comment type="subcellular location">
    <subcellularLocation>
        <location evidence="1">Cell membrane</location>
        <topology evidence="1">Multi-pass membrane protein</topology>
    </subcellularLocation>
</comment>
<name>A0A1M7T2P7_9RHOB</name>
<evidence type="ECO:0000313" key="11">
    <source>
        <dbReference type="EMBL" id="SHN64978.1"/>
    </source>
</evidence>
<dbReference type="InterPro" id="IPR003594">
    <property type="entry name" value="HATPase_dom"/>
</dbReference>
<dbReference type="PROSITE" id="PS50109">
    <property type="entry name" value="HIS_KIN"/>
    <property type="match status" value="1"/>
</dbReference>
<evidence type="ECO:0000259" key="10">
    <source>
        <dbReference type="PROSITE" id="PS50109"/>
    </source>
</evidence>
<dbReference type="Proteomes" id="UP000184066">
    <property type="component" value="Unassembled WGS sequence"/>
</dbReference>
<keyword evidence="6 9" id="KW-1133">Transmembrane helix</keyword>
<dbReference type="PANTHER" id="PTHR24421">
    <property type="entry name" value="NITRATE/NITRITE SENSOR PROTEIN NARX-RELATED"/>
    <property type="match status" value="1"/>
</dbReference>
<feature type="transmembrane region" description="Helical" evidence="9">
    <location>
        <begin position="203"/>
        <end position="222"/>
    </location>
</feature>
<dbReference type="PANTHER" id="PTHR24421:SF37">
    <property type="entry name" value="SENSOR HISTIDINE KINASE NARS"/>
    <property type="match status" value="1"/>
</dbReference>
<evidence type="ECO:0000256" key="4">
    <source>
        <dbReference type="ARBA" id="ARBA00022692"/>
    </source>
</evidence>
<dbReference type="Pfam" id="PF07730">
    <property type="entry name" value="HisKA_3"/>
    <property type="match status" value="1"/>
</dbReference>
<feature type="domain" description="Histidine kinase" evidence="10">
    <location>
        <begin position="314"/>
        <end position="467"/>
    </location>
</feature>
<protein>
    <recommendedName>
        <fullName evidence="10">Histidine kinase domain-containing protein</fullName>
    </recommendedName>
</protein>
<evidence type="ECO:0000256" key="6">
    <source>
        <dbReference type="ARBA" id="ARBA00022989"/>
    </source>
</evidence>
<dbReference type="SMART" id="SM00387">
    <property type="entry name" value="HATPase_c"/>
    <property type="match status" value="1"/>
</dbReference>
<evidence type="ECO:0000256" key="3">
    <source>
        <dbReference type="ARBA" id="ARBA00022679"/>
    </source>
</evidence>
<evidence type="ECO:0000256" key="1">
    <source>
        <dbReference type="ARBA" id="ARBA00004651"/>
    </source>
</evidence>
<dbReference type="STRING" id="1189325.SAMN04488119_10463"/>
<dbReference type="InterPro" id="IPR005467">
    <property type="entry name" value="His_kinase_dom"/>
</dbReference>
<dbReference type="Gene3D" id="1.20.5.1930">
    <property type="match status" value="1"/>
</dbReference>
<dbReference type="GO" id="GO:0005886">
    <property type="term" value="C:plasma membrane"/>
    <property type="evidence" value="ECO:0007669"/>
    <property type="project" value="UniProtKB-SubCell"/>
</dbReference>
<evidence type="ECO:0000313" key="12">
    <source>
        <dbReference type="Proteomes" id="UP000184066"/>
    </source>
</evidence>
<evidence type="ECO:0000256" key="9">
    <source>
        <dbReference type="SAM" id="Phobius"/>
    </source>
</evidence>
<dbReference type="InterPro" id="IPR036890">
    <property type="entry name" value="HATPase_C_sf"/>
</dbReference>
<evidence type="ECO:0000256" key="8">
    <source>
        <dbReference type="ARBA" id="ARBA00023136"/>
    </source>
</evidence>
<dbReference type="CDD" id="cd16917">
    <property type="entry name" value="HATPase_UhpB-NarQ-NarX-like"/>
    <property type="match status" value="1"/>
</dbReference>
<keyword evidence="3" id="KW-0808">Transferase</keyword>
<sequence length="469" mass="51116">MTMHKARRIRMSIPRGRRRTLAAQFALVGGVVMAAATLVAGFWVSERIEHGVLRNSANATAHYMESVISPLSQELARSDRLSEDSRRALRRIFEETPLGARVVSYKIWKPGGLVADASDPALIGRRFAPTENLREAWKGEVRADLQELRDDEDAGEKALNIPLLEIYSPIREDWSGRIIAVAEFYERSEKLAADLAAARRNSWIAVGAAMLTIFAALFGIVARGSRTIERQRAALTMRLDELAALSETNRALRRRVQEAAARSAAAGEQTLRRIGADLHDGPAQLLAFAALRLDALRRAAPAAAADIDAIESALRESIRELRAVSRGLSRPEVERLSPSEIVEAAVEAHRMRTRDAVRIDIAGDEAPALSAAARICIFRFVQEALNNAHRHAGSEGLRVELRQSPTELRLRVLDAGPGPGAAAHGRASTGLGLAGLRDRVESLGGEFFVRPRPQGGTEVAMILCAGDDR</sequence>
<dbReference type="EMBL" id="FRDL01000004">
    <property type="protein sequence ID" value="SHN64978.1"/>
    <property type="molecule type" value="Genomic_DNA"/>
</dbReference>
<keyword evidence="4 9" id="KW-0812">Transmembrane</keyword>
<dbReference type="AlphaFoldDB" id="A0A1M7T2P7"/>
<evidence type="ECO:0000256" key="2">
    <source>
        <dbReference type="ARBA" id="ARBA00022475"/>
    </source>
</evidence>
<keyword evidence="12" id="KW-1185">Reference proteome</keyword>
<dbReference type="InterPro" id="IPR050482">
    <property type="entry name" value="Sensor_HK_TwoCompSys"/>
</dbReference>